<protein>
    <submittedName>
        <fullName evidence="2">Uncharacterized protein</fullName>
    </submittedName>
</protein>
<gene>
    <name evidence="2" type="ORF">ET996_07580</name>
</gene>
<evidence type="ECO:0000313" key="3">
    <source>
        <dbReference type="Proteomes" id="UP000291933"/>
    </source>
</evidence>
<dbReference type="EMBL" id="SDMR01000007">
    <property type="protein sequence ID" value="TBT95110.1"/>
    <property type="molecule type" value="Genomic_DNA"/>
</dbReference>
<dbReference type="OrthoDB" id="3787642at2"/>
<keyword evidence="1" id="KW-1133">Transmembrane helix</keyword>
<evidence type="ECO:0000256" key="1">
    <source>
        <dbReference type="SAM" id="Phobius"/>
    </source>
</evidence>
<name>A0A4Q9KMC6_PROTD</name>
<reference evidence="2 3" key="1">
    <citation type="submission" date="2019-01" db="EMBL/GenBank/DDBJ databases">
        <title>Lactibacter flavus gen. nov., sp. nov., a novel bacterium of the family Propionibacteriaceae isolated from raw milk and dairy products.</title>
        <authorList>
            <person name="Huptas C."/>
            <person name="Wenning M."/>
            <person name="Breitenwieser F."/>
            <person name="Doll E."/>
            <person name="Von Neubeck M."/>
            <person name="Busse H.-J."/>
            <person name="Scherer S."/>
        </authorList>
    </citation>
    <scope>NUCLEOTIDE SEQUENCE [LARGE SCALE GENOMIC DNA]</scope>
    <source>
        <strain evidence="3">DSM 22130 / JCM 15804 / WR061</strain>
    </source>
</reference>
<sequence length="101" mass="10362">MTGLFFALIPLVCPTAPGGVTTYTNQIAANTLFVAQWMFGIAFVVCVILLLVGKAARMHHLTQGAAVGLAVVLLIAIIYVIFPGMLSGILGSGCVALPGSS</sequence>
<proteinExistence type="predicted"/>
<accession>A0A4Q9KMC6</accession>
<keyword evidence="1" id="KW-0812">Transmembrane</keyword>
<dbReference type="AlphaFoldDB" id="A0A4Q9KMC6"/>
<dbReference type="RefSeq" id="WP_131171948.1">
    <property type="nucleotide sequence ID" value="NZ_FXTL01000006.1"/>
</dbReference>
<comment type="caution">
    <text evidence="2">The sequence shown here is derived from an EMBL/GenBank/DDBJ whole genome shotgun (WGS) entry which is preliminary data.</text>
</comment>
<keyword evidence="3" id="KW-1185">Reference proteome</keyword>
<feature type="transmembrane region" description="Helical" evidence="1">
    <location>
        <begin position="64"/>
        <end position="82"/>
    </location>
</feature>
<keyword evidence="1" id="KW-0472">Membrane</keyword>
<organism evidence="2 3">
    <name type="scientific">Propioniciclava tarda</name>
    <dbReference type="NCBI Taxonomy" id="433330"/>
    <lineage>
        <taxon>Bacteria</taxon>
        <taxon>Bacillati</taxon>
        <taxon>Actinomycetota</taxon>
        <taxon>Actinomycetes</taxon>
        <taxon>Propionibacteriales</taxon>
        <taxon>Propionibacteriaceae</taxon>
        <taxon>Propioniciclava</taxon>
    </lineage>
</organism>
<feature type="transmembrane region" description="Helical" evidence="1">
    <location>
        <begin position="34"/>
        <end position="52"/>
    </location>
</feature>
<dbReference type="Proteomes" id="UP000291933">
    <property type="component" value="Unassembled WGS sequence"/>
</dbReference>
<evidence type="ECO:0000313" key="2">
    <source>
        <dbReference type="EMBL" id="TBT95110.1"/>
    </source>
</evidence>